<evidence type="ECO:0000256" key="4">
    <source>
        <dbReference type="SAM" id="Coils"/>
    </source>
</evidence>
<feature type="repeat" description="ANK" evidence="3">
    <location>
        <begin position="74"/>
        <end position="106"/>
    </location>
</feature>
<keyword evidence="2 3" id="KW-0040">ANK repeat</keyword>
<evidence type="ECO:0000256" key="1">
    <source>
        <dbReference type="ARBA" id="ARBA00022737"/>
    </source>
</evidence>
<keyword evidence="7" id="KW-1185">Reference proteome</keyword>
<dbReference type="PANTHER" id="PTHR24201">
    <property type="entry name" value="ANK_REP_REGION DOMAIN-CONTAINING PROTEIN"/>
    <property type="match status" value="1"/>
</dbReference>
<organism evidence="5">
    <name type="scientific">Pelagomonas calceolata</name>
    <dbReference type="NCBI Taxonomy" id="35677"/>
    <lineage>
        <taxon>Eukaryota</taxon>
        <taxon>Sar</taxon>
        <taxon>Stramenopiles</taxon>
        <taxon>Ochrophyta</taxon>
        <taxon>Pelagophyceae</taxon>
        <taxon>Pelagomonadales</taxon>
        <taxon>Pelagomonadaceae</taxon>
        <taxon>Pelagomonas</taxon>
    </lineage>
</organism>
<sequence>MFAPCVELIRRRRNPTHEERAALTEQLLDETNVPSIQALSERGADVDCGALARAASDGDVDRTRALLSLKADPNNGSPLHAACRAGSLDCVRALRQHGAEARRPDANGRLPADAAAAAWRKVRRRRRREGHYSNDNDDDDERRYREVLRTLPAKPLHTTRQVGRRCKGLTLKGTRCLVTSCTRNPAAAPLRKGERFCAHHACQACDFPDDEVAPARPVRTELTADQTLELLSTLAGVERPSSIRERRRPATASPDIAELHSRRLNIEQRIVDATRQVRELQELGRVIAT</sequence>
<dbReference type="EMBL" id="CAKKNE010000001">
    <property type="protein sequence ID" value="CAH0365826.1"/>
    <property type="molecule type" value="Genomic_DNA"/>
</dbReference>
<dbReference type="PROSITE" id="PS50088">
    <property type="entry name" value="ANK_REPEAT"/>
    <property type="match status" value="1"/>
</dbReference>
<dbReference type="Pfam" id="PF12796">
    <property type="entry name" value="Ank_2"/>
    <property type="match status" value="1"/>
</dbReference>
<feature type="coiled-coil region" evidence="4">
    <location>
        <begin position="256"/>
        <end position="283"/>
    </location>
</feature>
<evidence type="ECO:0000313" key="7">
    <source>
        <dbReference type="Proteomes" id="UP000789595"/>
    </source>
</evidence>
<proteinExistence type="predicted"/>
<evidence type="ECO:0000313" key="5">
    <source>
        <dbReference type="EMBL" id="CAE0685130.1"/>
    </source>
</evidence>
<protein>
    <submittedName>
        <fullName evidence="5">Uncharacterized protein</fullName>
    </submittedName>
</protein>
<dbReference type="PANTHER" id="PTHR24201:SF15">
    <property type="entry name" value="ANKYRIN REPEAT DOMAIN-CONTAINING PROTEIN 66"/>
    <property type="match status" value="1"/>
</dbReference>
<dbReference type="Proteomes" id="UP000789595">
    <property type="component" value="Unassembled WGS sequence"/>
</dbReference>
<accession>A0A7S3ZJW5</accession>
<dbReference type="PROSITE" id="PS50297">
    <property type="entry name" value="ANK_REP_REGION"/>
    <property type="match status" value="1"/>
</dbReference>
<dbReference type="InterPro" id="IPR050776">
    <property type="entry name" value="Ank_Repeat/CDKN_Inhibitor"/>
</dbReference>
<reference evidence="5" key="1">
    <citation type="submission" date="2021-01" db="EMBL/GenBank/DDBJ databases">
        <authorList>
            <person name="Corre E."/>
            <person name="Pelletier E."/>
            <person name="Niang G."/>
            <person name="Scheremetjew M."/>
            <person name="Finn R."/>
            <person name="Kale V."/>
            <person name="Holt S."/>
            <person name="Cochrane G."/>
            <person name="Meng A."/>
            <person name="Brown T."/>
            <person name="Cohen L."/>
        </authorList>
    </citation>
    <scope>NUCLEOTIDE SEQUENCE</scope>
    <source>
        <strain evidence="5">CCMP1756</strain>
    </source>
</reference>
<keyword evidence="4" id="KW-0175">Coiled coil</keyword>
<dbReference type="SUPFAM" id="SSF48403">
    <property type="entry name" value="Ankyrin repeat"/>
    <property type="match status" value="1"/>
</dbReference>
<keyword evidence="1" id="KW-0677">Repeat</keyword>
<evidence type="ECO:0000256" key="2">
    <source>
        <dbReference type="ARBA" id="ARBA00023043"/>
    </source>
</evidence>
<dbReference type="InterPro" id="IPR002110">
    <property type="entry name" value="Ankyrin_rpt"/>
</dbReference>
<evidence type="ECO:0000256" key="3">
    <source>
        <dbReference type="PROSITE-ProRule" id="PRU00023"/>
    </source>
</evidence>
<reference evidence="6" key="2">
    <citation type="submission" date="2021-11" db="EMBL/GenBank/DDBJ databases">
        <authorList>
            <consortium name="Genoscope - CEA"/>
            <person name="William W."/>
        </authorList>
    </citation>
    <scope>NUCLEOTIDE SEQUENCE</scope>
</reference>
<dbReference type="AlphaFoldDB" id="A0A7S3ZJW5"/>
<dbReference type="InterPro" id="IPR036770">
    <property type="entry name" value="Ankyrin_rpt-contain_sf"/>
</dbReference>
<evidence type="ECO:0000313" key="6">
    <source>
        <dbReference type="EMBL" id="CAH0365826.1"/>
    </source>
</evidence>
<dbReference type="Gene3D" id="1.25.40.20">
    <property type="entry name" value="Ankyrin repeat-containing domain"/>
    <property type="match status" value="1"/>
</dbReference>
<dbReference type="EMBL" id="HBIW01000673">
    <property type="protein sequence ID" value="CAE0685130.1"/>
    <property type="molecule type" value="Transcribed_RNA"/>
</dbReference>
<name>A0A7S3ZJW5_9STRA</name>
<gene>
    <name evidence="5" type="ORF">PCAL00307_LOCUS564</name>
    <name evidence="6" type="ORF">PECAL_1P22840</name>
</gene>